<feature type="signal peptide" evidence="3">
    <location>
        <begin position="1"/>
        <end position="32"/>
    </location>
</feature>
<evidence type="ECO:0000313" key="5">
    <source>
        <dbReference type="EMBL" id="MCA9727944.1"/>
    </source>
</evidence>
<protein>
    <recommendedName>
        <fullName evidence="4">Photosynthesis system II assembly factor Ycf48/Hcf136-like domain-containing protein</fullName>
    </recommendedName>
</protein>
<dbReference type="GO" id="GO:0009523">
    <property type="term" value="C:photosystem II"/>
    <property type="evidence" value="ECO:0007669"/>
    <property type="project" value="UniProtKB-KW"/>
</dbReference>
<keyword evidence="1" id="KW-0602">Photosynthesis</keyword>
<keyword evidence="2" id="KW-0604">Photosystem II</keyword>
<keyword evidence="3" id="KW-0732">Signal</keyword>
<dbReference type="GO" id="GO:0015979">
    <property type="term" value="P:photosynthesis"/>
    <property type="evidence" value="ECO:0007669"/>
    <property type="project" value="UniProtKB-KW"/>
</dbReference>
<dbReference type="Proteomes" id="UP000697710">
    <property type="component" value="Unassembled WGS sequence"/>
</dbReference>
<dbReference type="PANTHER" id="PTHR47199:SF2">
    <property type="entry name" value="PHOTOSYSTEM II STABILITY_ASSEMBLY FACTOR HCF136, CHLOROPLASTIC"/>
    <property type="match status" value="1"/>
</dbReference>
<reference evidence="5" key="1">
    <citation type="submission" date="2020-04" db="EMBL/GenBank/DDBJ databases">
        <authorList>
            <person name="Zhang T."/>
        </authorList>
    </citation>
    <scope>NUCLEOTIDE SEQUENCE</scope>
    <source>
        <strain evidence="5">HKST-UBA01</strain>
    </source>
</reference>
<reference evidence="5" key="2">
    <citation type="journal article" date="2021" name="Microbiome">
        <title>Successional dynamics and alternative stable states in a saline activated sludge microbial community over 9 years.</title>
        <authorList>
            <person name="Wang Y."/>
            <person name="Ye J."/>
            <person name="Ju F."/>
            <person name="Liu L."/>
            <person name="Boyd J.A."/>
            <person name="Deng Y."/>
            <person name="Parks D.H."/>
            <person name="Jiang X."/>
            <person name="Yin X."/>
            <person name="Woodcroft B.J."/>
            <person name="Tyson G.W."/>
            <person name="Hugenholtz P."/>
            <person name="Polz M.F."/>
            <person name="Zhang T."/>
        </authorList>
    </citation>
    <scope>NUCLEOTIDE SEQUENCE</scope>
    <source>
        <strain evidence="5">HKST-UBA01</strain>
    </source>
</reference>
<dbReference type="CDD" id="cd15482">
    <property type="entry name" value="Sialidase_non-viral"/>
    <property type="match status" value="2"/>
</dbReference>
<dbReference type="InterPro" id="IPR015943">
    <property type="entry name" value="WD40/YVTN_repeat-like_dom_sf"/>
</dbReference>
<dbReference type="Pfam" id="PF14870">
    <property type="entry name" value="PSII_BNR"/>
    <property type="match status" value="1"/>
</dbReference>
<evidence type="ECO:0000313" key="6">
    <source>
        <dbReference type="Proteomes" id="UP000697710"/>
    </source>
</evidence>
<evidence type="ECO:0000256" key="3">
    <source>
        <dbReference type="SAM" id="SignalP"/>
    </source>
</evidence>
<evidence type="ECO:0000259" key="4">
    <source>
        <dbReference type="Pfam" id="PF14870"/>
    </source>
</evidence>
<feature type="chain" id="PRO_5037936265" description="Photosynthesis system II assembly factor Ycf48/Hcf136-like domain-containing protein" evidence="3">
    <location>
        <begin position="33"/>
        <end position="729"/>
    </location>
</feature>
<feature type="domain" description="Photosynthesis system II assembly factor Ycf48/Hcf136-like" evidence="4">
    <location>
        <begin position="175"/>
        <end position="290"/>
    </location>
</feature>
<dbReference type="SUPFAM" id="SSF110296">
    <property type="entry name" value="Oligoxyloglucan reducing end-specific cellobiohydrolase"/>
    <property type="match status" value="3"/>
</dbReference>
<dbReference type="InterPro" id="IPR028203">
    <property type="entry name" value="PSII_CF48-like_dom"/>
</dbReference>
<gene>
    <name evidence="5" type="ORF">KC729_09700</name>
</gene>
<sequence>MPRSTSVPSSHRTSAALALTIFLAAGTGSAHAAATGVASLRWLNPSPQGNPVSALDFESESIGYAVGGYGTTLRTTDRGETWVSLTDPLIFGITLRDVLVLAPSDLLAVGEGTGVYRSTDGGTSWRSVANPSTAPLSQIERVGTQLSVVGDDGQRIVSIDEGRTWSMAAPTGVTRPRDQAWLDPQHGWVVGEPEVAETTDGGATWSVLSFPFASYADIQFLDGQEGYLASTFELYRTTDAGASWIPTPLGPPGPLYLREQVVYSRDHRFFITDGEGADMWETTDDGATWSVSYARTATVGYSDLVELPSGRLVVSSTDGDLLHSDDQGHTWTNTTLGPGDEDRIALWHVRQSTNGRAFAFGYDEDWLRTEDDGLTWTRESPPNGYGPYELEFWSDGLLGLGSGTGANVAKTTDGGLTWSERVVTSGGFAALAGIEIVDENTIFLAYLGSGAVRVFRSTDGGDTWEPRSNGIPANAEEIRCLSFVDENVGYVAGGWFTAAGHMMKTTDGGANWFSVPTPDLGGSRIWDMHWLTADHGFAGSRYDIWETTDGGTTWASALEAPCWSMAWRGDRGCIVWFGSNVLQITLDGGSTWTSVEVPVSGYFFDATWVDDERLWLSAPGSRLVEVTLLSPSDVPEAETTAPILADWLVSPNPATDRVRIDFNSSYAGIAHLSWFDVGGRRIADDAVSLRESTSSLPATIPPGHAGSVLFLRITLPDGTVGTRPVTVVR</sequence>
<proteinExistence type="predicted"/>
<evidence type="ECO:0000256" key="1">
    <source>
        <dbReference type="ARBA" id="ARBA00022531"/>
    </source>
</evidence>
<dbReference type="EMBL" id="JAGQHR010000266">
    <property type="protein sequence ID" value="MCA9727944.1"/>
    <property type="molecule type" value="Genomic_DNA"/>
</dbReference>
<dbReference type="PANTHER" id="PTHR47199">
    <property type="entry name" value="PHOTOSYSTEM II STABILITY/ASSEMBLY FACTOR HCF136, CHLOROPLASTIC"/>
    <property type="match status" value="1"/>
</dbReference>
<name>A0A956LYN4_UNCEI</name>
<dbReference type="Gene3D" id="2.130.10.10">
    <property type="entry name" value="YVTN repeat-like/Quinoprotein amine dehydrogenase"/>
    <property type="match status" value="3"/>
</dbReference>
<accession>A0A956LYN4</accession>
<comment type="caution">
    <text evidence="5">The sequence shown here is derived from an EMBL/GenBank/DDBJ whole genome shotgun (WGS) entry which is preliminary data.</text>
</comment>
<evidence type="ECO:0000256" key="2">
    <source>
        <dbReference type="ARBA" id="ARBA00023276"/>
    </source>
</evidence>
<dbReference type="AlphaFoldDB" id="A0A956LYN4"/>
<organism evidence="5 6">
    <name type="scientific">Eiseniibacteriota bacterium</name>
    <dbReference type="NCBI Taxonomy" id="2212470"/>
    <lineage>
        <taxon>Bacteria</taxon>
        <taxon>Candidatus Eiseniibacteriota</taxon>
    </lineage>
</organism>